<evidence type="ECO:0000259" key="3">
    <source>
        <dbReference type="Pfam" id="PF03572"/>
    </source>
</evidence>
<protein>
    <recommendedName>
        <fullName evidence="3">Tail specific protease domain-containing protein</fullName>
    </recommendedName>
</protein>
<keyword evidence="5" id="KW-1185">Reference proteome</keyword>
<dbReference type="InterPro" id="IPR005151">
    <property type="entry name" value="Tail-specific_protease"/>
</dbReference>
<dbReference type="PANTHER" id="PTHR32060">
    <property type="entry name" value="TAIL-SPECIFIC PROTEASE"/>
    <property type="match status" value="1"/>
</dbReference>
<comment type="caution">
    <text evidence="4">The sequence shown here is derived from an EMBL/GenBank/DDBJ whole genome shotgun (WGS) entry which is preliminary data.</text>
</comment>
<dbReference type="SUPFAM" id="SSF52096">
    <property type="entry name" value="ClpP/crotonase"/>
    <property type="match status" value="1"/>
</dbReference>
<feature type="compositionally biased region" description="Basic and acidic residues" evidence="1">
    <location>
        <begin position="280"/>
        <end position="292"/>
    </location>
</feature>
<reference evidence="4 5" key="1">
    <citation type="submission" date="2021-02" db="EMBL/GenBank/DDBJ databases">
        <title>Variation within the Batrachochytrium salamandrivorans European outbreak.</title>
        <authorList>
            <person name="Kelly M."/>
            <person name="Pasmans F."/>
            <person name="Shea T.P."/>
            <person name="Munoz J.F."/>
            <person name="Carranza S."/>
            <person name="Cuomo C.A."/>
            <person name="Martel A."/>
        </authorList>
    </citation>
    <scope>NUCLEOTIDE SEQUENCE [LARGE SCALE GENOMIC DNA]</scope>
    <source>
        <strain evidence="4 5">AMFP18/2</strain>
    </source>
</reference>
<organism evidence="4 5">
    <name type="scientific">Batrachochytrium salamandrivorans</name>
    <dbReference type="NCBI Taxonomy" id="1357716"/>
    <lineage>
        <taxon>Eukaryota</taxon>
        <taxon>Fungi</taxon>
        <taxon>Fungi incertae sedis</taxon>
        <taxon>Chytridiomycota</taxon>
        <taxon>Chytridiomycota incertae sedis</taxon>
        <taxon>Chytridiomycetes</taxon>
        <taxon>Rhizophydiales</taxon>
        <taxon>Rhizophydiales incertae sedis</taxon>
        <taxon>Batrachochytrium</taxon>
    </lineage>
</organism>
<feature type="signal peptide" evidence="2">
    <location>
        <begin position="1"/>
        <end position="19"/>
    </location>
</feature>
<dbReference type="PANTHER" id="PTHR32060:SF22">
    <property type="entry name" value="CARBOXYL-TERMINAL-PROCESSING PEPTIDASE 3, CHLOROPLASTIC"/>
    <property type="match status" value="1"/>
</dbReference>
<dbReference type="Proteomes" id="UP001648503">
    <property type="component" value="Unassembled WGS sequence"/>
</dbReference>
<evidence type="ECO:0000256" key="2">
    <source>
        <dbReference type="SAM" id="SignalP"/>
    </source>
</evidence>
<evidence type="ECO:0000256" key="1">
    <source>
        <dbReference type="SAM" id="MobiDB-lite"/>
    </source>
</evidence>
<accession>A0ABQ8FM89</accession>
<dbReference type="Gene3D" id="2.30.42.10">
    <property type="match status" value="1"/>
</dbReference>
<feature type="compositionally biased region" description="Basic and acidic residues" evidence="1">
    <location>
        <begin position="304"/>
        <end position="321"/>
    </location>
</feature>
<evidence type="ECO:0000313" key="4">
    <source>
        <dbReference type="EMBL" id="KAH6600660.1"/>
    </source>
</evidence>
<keyword evidence="2" id="KW-0732">Signal</keyword>
<feature type="region of interest" description="Disordered" evidence="1">
    <location>
        <begin position="266"/>
        <end position="326"/>
    </location>
</feature>
<sequence>MLVSPLVALLAISATSVSAANYATYNLLKDDRDAGRLVFIPTSLAQKEVILSNVDSALTIWANYDSKIATYKSAADPFPIVEKLRKTINTVSDKDFQLGLTDAFTMIRDQHTSWTNMAPYGCFYATTDVRFTFIEGDADIIKNPTVVVVSTSESSKLRSLFGKDYSKIQVGDQLLAVNGLSFFDWFEQNQFKYGAGANNFGGQRAALKYLTTVSGEFNRLPSEDSITFKFKSRTNPQNSYTVKVPYVSEHDEDCWDLGSSLYRSITSKTLPGTPPMRRPFSAERPRDNHESNATHLSPRSYGTRRFEKPEREAAIEKRSSSEQEPTITLHPTDVTKIRWGIYKPDSANMGVIKLEDFDPRDIDTNSPASLKAIMVVRSLLVNEFKNTNSVIYELRGNPGGSVNFADGMTQLFKPDFDPFGSRFLMNNITYNIFVKDKDPNSNPFAKAWQETVPGSRYTNVFPFNSMESVNTLGQAYVRPMGVFNDAKCYSSCEVFSGSIQSHRAGTIFGEDGRTGGGGAAVLKLDPVLIRASPDDFQKFPFSQELTGGYRTYANTLSVGSTQTIRTGLYKGQGIEDLGVETEVVFRPRWSDLPPNPTTNTQYDRIAESLARIGQKNGQSKLHFISEPFEFVKPLGKFSLDVETAGIEEFTVFQADGKTVAAQQKVATKKQKLSLPVSAAGALGNNQIIIVGKTAGVQVLKTNRNVRTIPTDDKYMRIGTPGFTFSGISDSVGLYQSSTTAPADGWNNLKGPWMIGNGVKYVSSVESSIEAFFIAPVGTKINVGINVDLDSEPDSDFLYLSVKSSDGVEDFLINSESVRGITKTLNGVSGRNMAVKGIFPFTTKSEKFSVALKFVSDRAVEFSGATINSFTVAAA</sequence>
<feature type="domain" description="Tail specific protease" evidence="3">
    <location>
        <begin position="349"/>
        <end position="519"/>
    </location>
</feature>
<dbReference type="InterPro" id="IPR036034">
    <property type="entry name" value="PDZ_sf"/>
</dbReference>
<dbReference type="EMBL" id="JAFCIX010000029">
    <property type="protein sequence ID" value="KAH6600660.1"/>
    <property type="molecule type" value="Genomic_DNA"/>
</dbReference>
<gene>
    <name evidence="4" type="ORF">BASA50_002120</name>
</gene>
<name>A0ABQ8FM89_9FUNG</name>
<dbReference type="Pfam" id="PF03572">
    <property type="entry name" value="Peptidase_S41"/>
    <property type="match status" value="1"/>
</dbReference>
<feature type="chain" id="PRO_5046342502" description="Tail specific protease domain-containing protein" evidence="2">
    <location>
        <begin position="20"/>
        <end position="874"/>
    </location>
</feature>
<proteinExistence type="predicted"/>
<dbReference type="InterPro" id="IPR029045">
    <property type="entry name" value="ClpP/crotonase-like_dom_sf"/>
</dbReference>
<evidence type="ECO:0000313" key="5">
    <source>
        <dbReference type="Proteomes" id="UP001648503"/>
    </source>
</evidence>
<dbReference type="Gene3D" id="3.90.226.10">
    <property type="entry name" value="2-enoyl-CoA Hydratase, Chain A, domain 1"/>
    <property type="match status" value="1"/>
</dbReference>